<gene>
    <name evidence="3" type="ORF">SAMN05216272_10738</name>
</gene>
<dbReference type="STRING" id="428992.SAMN05216272_10738"/>
<dbReference type="EMBL" id="FNDS01000007">
    <property type="protein sequence ID" value="SDI24189.1"/>
    <property type="molecule type" value="Genomic_DNA"/>
</dbReference>
<dbReference type="Pfam" id="PF01370">
    <property type="entry name" value="Epimerase"/>
    <property type="match status" value="1"/>
</dbReference>
<dbReference type="CDD" id="cd05253">
    <property type="entry name" value="UDP_GE_SDE_e"/>
    <property type="match status" value="1"/>
</dbReference>
<organism evidence="3 4">
    <name type="scientific">Pseudomonas panipatensis</name>
    <dbReference type="NCBI Taxonomy" id="428992"/>
    <lineage>
        <taxon>Bacteria</taxon>
        <taxon>Pseudomonadati</taxon>
        <taxon>Pseudomonadota</taxon>
        <taxon>Gammaproteobacteria</taxon>
        <taxon>Pseudomonadales</taxon>
        <taxon>Pseudomonadaceae</taxon>
        <taxon>Pseudomonas</taxon>
    </lineage>
</organism>
<protein>
    <submittedName>
        <fullName evidence="3">UDP-glucuronate 4-epimerase</fullName>
    </submittedName>
</protein>
<dbReference type="SUPFAM" id="SSF51735">
    <property type="entry name" value="NAD(P)-binding Rossmann-fold domains"/>
    <property type="match status" value="1"/>
</dbReference>
<dbReference type="PRINTS" id="PR01713">
    <property type="entry name" value="NUCEPIMERASE"/>
</dbReference>
<dbReference type="RefSeq" id="WP_090264143.1">
    <property type="nucleotide sequence ID" value="NZ_FNDS01000007.1"/>
</dbReference>
<dbReference type="InterPro" id="IPR036291">
    <property type="entry name" value="NAD(P)-bd_dom_sf"/>
</dbReference>
<dbReference type="Gene3D" id="3.40.50.720">
    <property type="entry name" value="NAD(P)-binding Rossmann-like Domain"/>
    <property type="match status" value="1"/>
</dbReference>
<keyword evidence="4" id="KW-1185">Reference proteome</keyword>
<evidence type="ECO:0000313" key="3">
    <source>
        <dbReference type="EMBL" id="SDI24189.1"/>
    </source>
</evidence>
<dbReference type="Proteomes" id="UP000199636">
    <property type="component" value="Unassembled WGS sequence"/>
</dbReference>
<proteinExistence type="predicted"/>
<feature type="domain" description="NAD-dependent epimerase/dehydratase" evidence="2">
    <location>
        <begin position="4"/>
        <end position="238"/>
    </location>
</feature>
<dbReference type="OrthoDB" id="9803010at2"/>
<evidence type="ECO:0000259" key="2">
    <source>
        <dbReference type="Pfam" id="PF01370"/>
    </source>
</evidence>
<sequence>MKFLVTGAAGFIGFHTADRLCREGHEVVGIDNLNDYYSVDLKLSRLELLRKHGNFRFEKLDIGDRVRLAELFRDEQFERVIHLAAQAGVRYSLENPDLYADVNLTGFLNILEGCRHNAVGHLAYASSSSVYGMNSPMPFSTNATVDQPVSLYAATKRANELMAYTYAHLYRLPVTGLRFFTVYGPWGRPDMALFKFTRAILDGRPIDIYNNGEMSRDFTYVDDVVEGIVRIQDCPPQPEQPGEAPAALYNIGLGAPVRLLDMVHCVEEAIGQEAIKNFLPLQPGDVLQTWANVDDLVRRIDFRPVTPLSEGVKRFVEWYRDYYGRTADHPCA</sequence>
<evidence type="ECO:0000256" key="1">
    <source>
        <dbReference type="ARBA" id="ARBA00023027"/>
    </source>
</evidence>
<reference evidence="4" key="1">
    <citation type="submission" date="2016-10" db="EMBL/GenBank/DDBJ databases">
        <authorList>
            <person name="Varghese N."/>
            <person name="Submissions S."/>
        </authorList>
    </citation>
    <scope>NUCLEOTIDE SEQUENCE [LARGE SCALE GENOMIC DNA]</scope>
    <source>
        <strain evidence="4">CCM 7469</strain>
    </source>
</reference>
<accession>A0A1G8IZ25</accession>
<dbReference type="AlphaFoldDB" id="A0A1G8IZ25"/>
<dbReference type="PANTHER" id="PTHR43574">
    <property type="entry name" value="EPIMERASE-RELATED"/>
    <property type="match status" value="1"/>
</dbReference>
<keyword evidence="1" id="KW-0520">NAD</keyword>
<name>A0A1G8IZ25_9PSED</name>
<evidence type="ECO:0000313" key="4">
    <source>
        <dbReference type="Proteomes" id="UP000199636"/>
    </source>
</evidence>
<dbReference type="InterPro" id="IPR001509">
    <property type="entry name" value="Epimerase_deHydtase"/>
</dbReference>